<organism evidence="2 3">
    <name type="scientific">Hymenochirus boettgeri</name>
    <name type="common">Congo dwarf clawed frog</name>
    <dbReference type="NCBI Taxonomy" id="247094"/>
    <lineage>
        <taxon>Eukaryota</taxon>
        <taxon>Metazoa</taxon>
        <taxon>Chordata</taxon>
        <taxon>Craniata</taxon>
        <taxon>Vertebrata</taxon>
        <taxon>Euteleostomi</taxon>
        <taxon>Amphibia</taxon>
        <taxon>Batrachia</taxon>
        <taxon>Anura</taxon>
        <taxon>Pipoidea</taxon>
        <taxon>Pipidae</taxon>
        <taxon>Pipinae</taxon>
        <taxon>Hymenochirus</taxon>
    </lineage>
</organism>
<feature type="region of interest" description="Disordered" evidence="1">
    <location>
        <begin position="58"/>
        <end position="169"/>
    </location>
</feature>
<gene>
    <name evidence="2" type="ORF">GDO86_016939</name>
</gene>
<sequence>MQKTAYYEKFWGLGGYTCAKTRILQYGPSQQTYPQSNLDNDYPSGCLFYPAAPIRAHPNHKKSDISGHCMRTTSSQKQTKAPSISNQQHQAPSLPPSSPSHGNTSAQKRANLPVPPALPRHNEPNRFPWMKESGRNKQKNASTPPGKQPGENCEEKSQLDPFLRESDAYTSAQLVSGEGISLQPVPLSA</sequence>
<name>A0A8T2IKZ3_9PIPI</name>
<feature type="compositionally biased region" description="Polar residues" evidence="1">
    <location>
        <begin position="99"/>
        <end position="108"/>
    </location>
</feature>
<dbReference type="Proteomes" id="UP000812440">
    <property type="component" value="Chromosome 9"/>
</dbReference>
<evidence type="ECO:0000313" key="2">
    <source>
        <dbReference type="EMBL" id="KAG8432483.1"/>
    </source>
</evidence>
<protein>
    <submittedName>
        <fullName evidence="2">Uncharacterized protein</fullName>
    </submittedName>
</protein>
<feature type="compositionally biased region" description="Polar residues" evidence="1">
    <location>
        <begin position="71"/>
        <end position="91"/>
    </location>
</feature>
<evidence type="ECO:0000256" key="1">
    <source>
        <dbReference type="SAM" id="MobiDB-lite"/>
    </source>
</evidence>
<comment type="caution">
    <text evidence="2">The sequence shown here is derived from an EMBL/GenBank/DDBJ whole genome shotgun (WGS) entry which is preliminary data.</text>
</comment>
<dbReference type="OrthoDB" id="6159439at2759"/>
<evidence type="ECO:0000313" key="3">
    <source>
        <dbReference type="Proteomes" id="UP000812440"/>
    </source>
</evidence>
<proteinExistence type="predicted"/>
<feature type="compositionally biased region" description="Basic and acidic residues" evidence="1">
    <location>
        <begin position="153"/>
        <end position="167"/>
    </location>
</feature>
<accession>A0A8T2IKZ3</accession>
<dbReference type="EMBL" id="JAACNH010000009">
    <property type="protein sequence ID" value="KAG8432483.1"/>
    <property type="molecule type" value="Genomic_DNA"/>
</dbReference>
<keyword evidence="3" id="KW-1185">Reference proteome</keyword>
<dbReference type="AlphaFoldDB" id="A0A8T2IKZ3"/>
<reference evidence="2" key="1">
    <citation type="thesis" date="2020" institute="ProQuest LLC" country="789 East Eisenhower Parkway, Ann Arbor, MI, USA">
        <title>Comparative Genomics and Chromosome Evolution.</title>
        <authorList>
            <person name="Mudd A.B."/>
        </authorList>
    </citation>
    <scope>NUCLEOTIDE SEQUENCE</scope>
    <source>
        <strain evidence="2">Female2</strain>
        <tissue evidence="2">Blood</tissue>
    </source>
</reference>